<gene>
    <name evidence="2" type="ORF">S01H4_26292</name>
</gene>
<comment type="caution">
    <text evidence="2">The sequence shown here is derived from an EMBL/GenBank/DDBJ whole genome shotgun (WGS) entry which is preliminary data.</text>
</comment>
<protein>
    <submittedName>
        <fullName evidence="2">Uncharacterized protein</fullName>
    </submittedName>
</protein>
<sequence length="84" mass="9206">MILVVIAIIAAIYLYNPNIFSNLLTPPSAQIKGLTVTDAYEGKLDLAWNPSTEPDLDHRDLLEGRRNCAGTRARTRKGPSIGAR</sequence>
<evidence type="ECO:0000256" key="1">
    <source>
        <dbReference type="SAM" id="MobiDB-lite"/>
    </source>
</evidence>
<organism evidence="2">
    <name type="scientific">marine sediment metagenome</name>
    <dbReference type="NCBI Taxonomy" id="412755"/>
    <lineage>
        <taxon>unclassified sequences</taxon>
        <taxon>metagenomes</taxon>
        <taxon>ecological metagenomes</taxon>
    </lineage>
</organism>
<feature type="compositionally biased region" description="Basic and acidic residues" evidence="1">
    <location>
        <begin position="57"/>
        <end position="66"/>
    </location>
</feature>
<name>X1ALY4_9ZZZZ</name>
<dbReference type="EMBL" id="BART01012657">
    <property type="protein sequence ID" value="GAG83700.1"/>
    <property type="molecule type" value="Genomic_DNA"/>
</dbReference>
<accession>X1ALY4</accession>
<evidence type="ECO:0000313" key="2">
    <source>
        <dbReference type="EMBL" id="GAG83700.1"/>
    </source>
</evidence>
<feature type="region of interest" description="Disordered" evidence="1">
    <location>
        <begin position="57"/>
        <end position="84"/>
    </location>
</feature>
<dbReference type="AlphaFoldDB" id="X1ALY4"/>
<proteinExistence type="predicted"/>
<reference evidence="2" key="1">
    <citation type="journal article" date="2014" name="Front. Microbiol.">
        <title>High frequency of phylogenetically diverse reductive dehalogenase-homologous genes in deep subseafloor sedimentary metagenomes.</title>
        <authorList>
            <person name="Kawai M."/>
            <person name="Futagami T."/>
            <person name="Toyoda A."/>
            <person name="Takaki Y."/>
            <person name="Nishi S."/>
            <person name="Hori S."/>
            <person name="Arai W."/>
            <person name="Tsubouchi T."/>
            <person name="Morono Y."/>
            <person name="Uchiyama I."/>
            <person name="Ito T."/>
            <person name="Fujiyama A."/>
            <person name="Inagaki F."/>
            <person name="Takami H."/>
        </authorList>
    </citation>
    <scope>NUCLEOTIDE SEQUENCE</scope>
    <source>
        <strain evidence="2">Expedition CK06-06</strain>
    </source>
</reference>